<sequence>MRLIHSASARALALSASALSLAFAGAAHAQDAAEDNSGGISEIVVTAQKVKENVQDVPIAITALTADRLESTGTTSLEGLTQLVPSVTFRKGTTSANSAIVMRGVGTITFSVAAEPSVSTVVDGVVLSRSGQAFMDLVDAQRLEVLRGPQGTLFGKNASAGLVNIVSKGGTDTLQGEARVEAYEGDEYRLRASVSGPLSEGLTARVTGFYGSYDGNITNVYGGKNNKVNGYEHYGARGILDYENGGSKFRLIADYFRANDDCCADVTTVSRGAVLDAELGLPGGVAQGLNQRYINHDLVTRTKDRQWSLTASGDFDVFESHTLSVIAGYRNWKNEEQRDGDFLPRAIVGTGQLHDFGEVNTQQLSLEVRLASDQTQPFFYQVGAFAWGSNNQQDFTRRNVTCASSTLPTAASGATPCNLADTVNTIFPTATSRSEVESRNYAVFGQATYRFSDMISLTGGLRYTWDDLSYTHTRAPAVNATTGLPATGPGTNGNPAGGTLASGGNGTNTSAGSSNNGNLSGRAVLQITPTEDVMLYGSYTRGYKGPAFNVFFNHTAPTNAIPIDEEISDAFEAGLKSQFLDNRVQFNAAAFTVTYKGFQANNFVLLNGVPVSNLTNAGTVRSQGFELDLLTVPVDGLTLRASAAYADAKVKKFNPNPQTNAPDARNGTRLPLAPKFTYTLGGSYERDLGGLKLYLDTDFRHVGKQFSDLGESGPIAGYGIWNASVGFSDADDNYRLSFLARNITDKSYALLNVSAGQRLQIPRDADRYFGVSLRAKFQ</sequence>
<evidence type="ECO:0000256" key="3">
    <source>
        <dbReference type="ARBA" id="ARBA00022452"/>
    </source>
</evidence>
<protein>
    <submittedName>
        <fullName evidence="17">Iron complex outermembrane receptor protein</fullName>
    </submittedName>
</protein>
<dbReference type="Gene3D" id="2.40.170.20">
    <property type="entry name" value="TonB-dependent receptor, beta-barrel domain"/>
    <property type="match status" value="1"/>
</dbReference>
<keyword evidence="6" id="KW-0408">Iron</keyword>
<keyword evidence="14" id="KW-0732">Signal</keyword>
<evidence type="ECO:0000256" key="2">
    <source>
        <dbReference type="ARBA" id="ARBA00022448"/>
    </source>
</evidence>
<keyword evidence="18" id="KW-1185">Reference proteome</keyword>
<dbReference type="InterPro" id="IPR012910">
    <property type="entry name" value="Plug_dom"/>
</dbReference>
<keyword evidence="5 11" id="KW-0812">Transmembrane</keyword>
<evidence type="ECO:0000313" key="18">
    <source>
        <dbReference type="Proteomes" id="UP000538566"/>
    </source>
</evidence>
<keyword evidence="8 12" id="KW-0798">TonB box</keyword>
<dbReference type="EMBL" id="JACHOA010000004">
    <property type="protein sequence ID" value="MBB4614126.1"/>
    <property type="molecule type" value="Genomic_DNA"/>
</dbReference>
<gene>
    <name evidence="17" type="ORF">GGR37_002412</name>
</gene>
<evidence type="ECO:0000256" key="4">
    <source>
        <dbReference type="ARBA" id="ARBA00022496"/>
    </source>
</evidence>
<reference evidence="17 18" key="1">
    <citation type="submission" date="2020-08" db="EMBL/GenBank/DDBJ databases">
        <title>Genomic Encyclopedia of Type Strains, Phase IV (KMG-IV): sequencing the most valuable type-strain genomes for metagenomic binning, comparative biology and taxonomic classification.</title>
        <authorList>
            <person name="Goeker M."/>
        </authorList>
    </citation>
    <scope>NUCLEOTIDE SEQUENCE [LARGE SCALE GENOMIC DNA]</scope>
    <source>
        <strain evidence="17 18">DSM 17507</strain>
    </source>
</reference>
<evidence type="ECO:0000256" key="6">
    <source>
        <dbReference type="ARBA" id="ARBA00023004"/>
    </source>
</evidence>
<dbReference type="InterPro" id="IPR036942">
    <property type="entry name" value="Beta-barrel_TonB_sf"/>
</dbReference>
<keyword evidence="3 11" id="KW-1134">Transmembrane beta strand</keyword>
<evidence type="ECO:0000256" key="11">
    <source>
        <dbReference type="PROSITE-ProRule" id="PRU01360"/>
    </source>
</evidence>
<comment type="similarity">
    <text evidence="11 12">Belongs to the TonB-dependent receptor family.</text>
</comment>
<evidence type="ECO:0000256" key="1">
    <source>
        <dbReference type="ARBA" id="ARBA00004571"/>
    </source>
</evidence>
<dbReference type="GO" id="GO:0009279">
    <property type="term" value="C:cell outer membrane"/>
    <property type="evidence" value="ECO:0007669"/>
    <property type="project" value="UniProtKB-SubCell"/>
</dbReference>
<dbReference type="SUPFAM" id="SSF56935">
    <property type="entry name" value="Porins"/>
    <property type="match status" value="1"/>
</dbReference>
<dbReference type="Pfam" id="PF00593">
    <property type="entry name" value="TonB_dep_Rec_b-barrel"/>
    <property type="match status" value="1"/>
</dbReference>
<proteinExistence type="inferred from homology"/>
<keyword evidence="17" id="KW-0675">Receptor</keyword>
<feature type="chain" id="PRO_5031238693" evidence="14">
    <location>
        <begin position="30"/>
        <end position="778"/>
    </location>
</feature>
<keyword evidence="10 11" id="KW-0998">Cell outer membrane</keyword>
<evidence type="ECO:0000256" key="14">
    <source>
        <dbReference type="SAM" id="SignalP"/>
    </source>
</evidence>
<dbReference type="RefSeq" id="WP_144903821.1">
    <property type="nucleotide sequence ID" value="NZ_JACHOA010000004.1"/>
</dbReference>
<dbReference type="Pfam" id="PF07715">
    <property type="entry name" value="Plug"/>
    <property type="match status" value="1"/>
</dbReference>
<evidence type="ECO:0000256" key="9">
    <source>
        <dbReference type="ARBA" id="ARBA00023136"/>
    </source>
</evidence>
<keyword evidence="9 11" id="KW-0472">Membrane</keyword>
<organism evidence="17 18">
    <name type="scientific">Novosphingobium taihuense</name>
    <dbReference type="NCBI Taxonomy" id="260085"/>
    <lineage>
        <taxon>Bacteria</taxon>
        <taxon>Pseudomonadati</taxon>
        <taxon>Pseudomonadota</taxon>
        <taxon>Alphaproteobacteria</taxon>
        <taxon>Sphingomonadales</taxon>
        <taxon>Sphingomonadaceae</taxon>
        <taxon>Novosphingobium</taxon>
    </lineage>
</organism>
<evidence type="ECO:0000259" key="15">
    <source>
        <dbReference type="Pfam" id="PF00593"/>
    </source>
</evidence>
<evidence type="ECO:0000259" key="16">
    <source>
        <dbReference type="Pfam" id="PF07715"/>
    </source>
</evidence>
<evidence type="ECO:0000256" key="12">
    <source>
        <dbReference type="RuleBase" id="RU003357"/>
    </source>
</evidence>
<keyword evidence="4" id="KW-0410">Iron transport</keyword>
<accession>A0A7W7ABZ8</accession>
<dbReference type="AlphaFoldDB" id="A0A7W7ABZ8"/>
<feature type="domain" description="TonB-dependent receptor plug" evidence="16">
    <location>
        <begin position="54"/>
        <end position="161"/>
    </location>
</feature>
<comment type="subcellular location">
    <subcellularLocation>
        <location evidence="1 11">Cell outer membrane</location>
        <topology evidence="1 11">Multi-pass membrane protein</topology>
    </subcellularLocation>
</comment>
<dbReference type="Proteomes" id="UP000538566">
    <property type="component" value="Unassembled WGS sequence"/>
</dbReference>
<evidence type="ECO:0000256" key="5">
    <source>
        <dbReference type="ARBA" id="ARBA00022692"/>
    </source>
</evidence>
<evidence type="ECO:0000256" key="7">
    <source>
        <dbReference type="ARBA" id="ARBA00023065"/>
    </source>
</evidence>
<evidence type="ECO:0000313" key="17">
    <source>
        <dbReference type="EMBL" id="MBB4614126.1"/>
    </source>
</evidence>
<feature type="domain" description="TonB-dependent receptor-like beta-barrel" evidence="15">
    <location>
        <begin position="291"/>
        <end position="743"/>
    </location>
</feature>
<feature type="compositionally biased region" description="Low complexity" evidence="13">
    <location>
        <begin position="481"/>
        <end position="499"/>
    </location>
</feature>
<name>A0A7W7ABZ8_9SPHN</name>
<dbReference type="PROSITE" id="PS52016">
    <property type="entry name" value="TONB_DEPENDENT_REC_3"/>
    <property type="match status" value="1"/>
</dbReference>
<dbReference type="OrthoDB" id="9760333at2"/>
<evidence type="ECO:0000256" key="13">
    <source>
        <dbReference type="SAM" id="MobiDB-lite"/>
    </source>
</evidence>
<feature type="signal peptide" evidence="14">
    <location>
        <begin position="1"/>
        <end position="29"/>
    </location>
</feature>
<dbReference type="PANTHER" id="PTHR32552">
    <property type="entry name" value="FERRICHROME IRON RECEPTOR-RELATED"/>
    <property type="match status" value="1"/>
</dbReference>
<dbReference type="CDD" id="cd01347">
    <property type="entry name" value="ligand_gated_channel"/>
    <property type="match status" value="1"/>
</dbReference>
<comment type="caution">
    <text evidence="17">The sequence shown here is derived from an EMBL/GenBank/DDBJ whole genome shotgun (WGS) entry which is preliminary data.</text>
</comment>
<evidence type="ECO:0000256" key="10">
    <source>
        <dbReference type="ARBA" id="ARBA00023237"/>
    </source>
</evidence>
<evidence type="ECO:0000256" key="8">
    <source>
        <dbReference type="ARBA" id="ARBA00023077"/>
    </source>
</evidence>
<dbReference type="PANTHER" id="PTHR32552:SF81">
    <property type="entry name" value="TONB-DEPENDENT OUTER MEMBRANE RECEPTOR"/>
    <property type="match status" value="1"/>
</dbReference>
<keyword evidence="2 11" id="KW-0813">Transport</keyword>
<feature type="region of interest" description="Disordered" evidence="13">
    <location>
        <begin position="481"/>
        <end position="518"/>
    </location>
</feature>
<dbReference type="InterPro" id="IPR039426">
    <property type="entry name" value="TonB-dep_rcpt-like"/>
</dbReference>
<dbReference type="InterPro" id="IPR000531">
    <property type="entry name" value="Beta-barrel_TonB"/>
</dbReference>
<dbReference type="GO" id="GO:0006826">
    <property type="term" value="P:iron ion transport"/>
    <property type="evidence" value="ECO:0007669"/>
    <property type="project" value="UniProtKB-KW"/>
</dbReference>
<keyword evidence="7" id="KW-0406">Ion transport</keyword>
<feature type="compositionally biased region" description="Low complexity" evidence="13">
    <location>
        <begin position="507"/>
        <end position="518"/>
    </location>
</feature>